<evidence type="ECO:0000256" key="2">
    <source>
        <dbReference type="ARBA" id="ARBA00022475"/>
    </source>
</evidence>
<name>A0ABS7D768_9BACL</name>
<dbReference type="Pfam" id="PF00672">
    <property type="entry name" value="HAMP"/>
    <property type="match status" value="1"/>
</dbReference>
<dbReference type="InterPro" id="IPR003660">
    <property type="entry name" value="HAMP_dom"/>
</dbReference>
<comment type="subcellular location">
    <subcellularLocation>
        <location evidence="1">Cell membrane</location>
    </subcellularLocation>
</comment>
<comment type="similarity">
    <text evidence="5">Belongs to the methyl-accepting chemotaxis (MCP) protein family.</text>
</comment>
<evidence type="ECO:0000313" key="10">
    <source>
        <dbReference type="EMBL" id="MBW7475788.1"/>
    </source>
</evidence>
<dbReference type="CDD" id="cd11386">
    <property type="entry name" value="MCP_signal"/>
    <property type="match status" value="1"/>
</dbReference>
<keyword evidence="4 6" id="KW-0807">Transducer</keyword>
<dbReference type="PROSITE" id="PS50111">
    <property type="entry name" value="CHEMOTAXIS_TRANSDUC_2"/>
    <property type="match status" value="1"/>
</dbReference>
<evidence type="ECO:0000256" key="3">
    <source>
        <dbReference type="ARBA" id="ARBA00023136"/>
    </source>
</evidence>
<evidence type="ECO:0000256" key="6">
    <source>
        <dbReference type="PROSITE-ProRule" id="PRU00284"/>
    </source>
</evidence>
<keyword evidence="3 7" id="KW-0472">Membrane</keyword>
<dbReference type="CDD" id="cd06225">
    <property type="entry name" value="HAMP"/>
    <property type="match status" value="1"/>
</dbReference>
<keyword evidence="7" id="KW-1133">Transmembrane helix</keyword>
<reference evidence="10 11" key="1">
    <citation type="submission" date="2021-07" db="EMBL/GenBank/DDBJ databases">
        <title>Paenibacillus radiodurans sp. nov., isolated from the southeastern edge of Tengger Desert.</title>
        <authorList>
            <person name="Zhang G."/>
        </authorList>
    </citation>
    <scope>NUCLEOTIDE SEQUENCE [LARGE SCALE GENOMIC DNA]</scope>
    <source>
        <strain evidence="10 11">DT7-4</strain>
    </source>
</reference>
<dbReference type="Gene3D" id="6.10.340.10">
    <property type="match status" value="1"/>
</dbReference>
<dbReference type="Gene3D" id="1.10.287.950">
    <property type="entry name" value="Methyl-accepting chemotaxis protein"/>
    <property type="match status" value="1"/>
</dbReference>
<keyword evidence="11" id="KW-1185">Reference proteome</keyword>
<dbReference type="Proteomes" id="UP000812277">
    <property type="component" value="Unassembled WGS sequence"/>
</dbReference>
<dbReference type="PRINTS" id="PR00260">
    <property type="entry name" value="CHEMTRNSDUCR"/>
</dbReference>
<gene>
    <name evidence="10" type="ORF">K0T92_13620</name>
</gene>
<dbReference type="SMART" id="SM00304">
    <property type="entry name" value="HAMP"/>
    <property type="match status" value="1"/>
</dbReference>
<dbReference type="EMBL" id="JAHZIJ010000008">
    <property type="protein sequence ID" value="MBW7475788.1"/>
    <property type="molecule type" value="Genomic_DNA"/>
</dbReference>
<sequence length="562" mass="61423">MTFKLRTRLLVSFFAIIALFLIAVSVTTTMNSSIDRQMDEILVSHKRMEVIQRLNLFARTANDYGAHYMLAPNNLKQGYKTRFEETVRFLEAELVRLKDMTADPDSLQQIDDFQAKWMESKQEKLKIMAQLEQGNVVMAQERYTKDSFDPVAFALLSVVKEEQLQIEQYKSDIHSMNQKVELLNYALVGIAILLSAGIAILLSNYLISRIRRLINLADAVAKGNLQMQDLPVDGKDELSELAGAFNAMKQSLRSVIGSAEQVSIHVAASSAQLQVSAEQTGLATEHIATIMQEITDGTQRQDIEISGGLLTITSLSEKVNQIAANGQAVLGTARNTSNTALQGKHDLINAIEQVRVIEGSNGKLSQVIEGLQRQVAQIGDATKLIMDISNQTNLLALNASIEAAKAGEQGRGFSVVAQEVRKLAEQSRVSADQIRSLIAGIQQESSVAAVEMEHGTLEVQKGIHLIEVAGESFEGILEMIRQVEDDIREVTESTVNMMEDTEHVVEGVSVISGIAKENSAGTQSVAASTEQQLASMEEITASASNLAALADELKTVIGKFHL</sequence>
<keyword evidence="2" id="KW-1003">Cell membrane</keyword>
<evidence type="ECO:0000259" key="8">
    <source>
        <dbReference type="PROSITE" id="PS50111"/>
    </source>
</evidence>
<protein>
    <submittedName>
        <fullName evidence="10">HAMP domain-containing methyl-accepting chemotaxis protein</fullName>
    </submittedName>
</protein>
<keyword evidence="7" id="KW-0812">Transmembrane</keyword>
<evidence type="ECO:0000259" key="9">
    <source>
        <dbReference type="PROSITE" id="PS50885"/>
    </source>
</evidence>
<dbReference type="PROSITE" id="PS50885">
    <property type="entry name" value="HAMP"/>
    <property type="match status" value="1"/>
</dbReference>
<comment type="caution">
    <text evidence="10">The sequence shown here is derived from an EMBL/GenBank/DDBJ whole genome shotgun (WGS) entry which is preliminary data.</text>
</comment>
<evidence type="ECO:0000313" key="11">
    <source>
        <dbReference type="Proteomes" id="UP000812277"/>
    </source>
</evidence>
<evidence type="ECO:0000256" key="4">
    <source>
        <dbReference type="ARBA" id="ARBA00023224"/>
    </source>
</evidence>
<evidence type="ECO:0000256" key="7">
    <source>
        <dbReference type="SAM" id="Phobius"/>
    </source>
</evidence>
<evidence type="ECO:0000256" key="1">
    <source>
        <dbReference type="ARBA" id="ARBA00004236"/>
    </source>
</evidence>
<dbReference type="SMART" id="SM00283">
    <property type="entry name" value="MA"/>
    <property type="match status" value="1"/>
</dbReference>
<dbReference type="InterPro" id="IPR004089">
    <property type="entry name" value="MCPsignal_dom"/>
</dbReference>
<feature type="domain" description="Methyl-accepting transducer" evidence="8">
    <location>
        <begin position="276"/>
        <end position="547"/>
    </location>
</feature>
<proteinExistence type="inferred from homology"/>
<accession>A0ABS7D768</accession>
<dbReference type="PANTHER" id="PTHR32089:SF112">
    <property type="entry name" value="LYSOZYME-LIKE PROTEIN-RELATED"/>
    <property type="match status" value="1"/>
</dbReference>
<dbReference type="SUPFAM" id="SSF58104">
    <property type="entry name" value="Methyl-accepting chemotaxis protein (MCP) signaling domain"/>
    <property type="match status" value="1"/>
</dbReference>
<feature type="transmembrane region" description="Helical" evidence="7">
    <location>
        <begin position="182"/>
        <end position="207"/>
    </location>
</feature>
<evidence type="ECO:0000256" key="5">
    <source>
        <dbReference type="ARBA" id="ARBA00029447"/>
    </source>
</evidence>
<dbReference type="PANTHER" id="PTHR32089">
    <property type="entry name" value="METHYL-ACCEPTING CHEMOTAXIS PROTEIN MCPB"/>
    <property type="match status" value="1"/>
</dbReference>
<feature type="domain" description="HAMP" evidence="9">
    <location>
        <begin position="204"/>
        <end position="257"/>
    </location>
</feature>
<organism evidence="10 11">
    <name type="scientific">Paenibacillus oenotherae</name>
    <dbReference type="NCBI Taxonomy" id="1435645"/>
    <lineage>
        <taxon>Bacteria</taxon>
        <taxon>Bacillati</taxon>
        <taxon>Bacillota</taxon>
        <taxon>Bacilli</taxon>
        <taxon>Bacillales</taxon>
        <taxon>Paenibacillaceae</taxon>
        <taxon>Paenibacillus</taxon>
    </lineage>
</organism>
<dbReference type="InterPro" id="IPR004090">
    <property type="entry name" value="Chemotax_Me-accpt_rcpt"/>
</dbReference>
<dbReference type="Pfam" id="PF00015">
    <property type="entry name" value="MCPsignal"/>
    <property type="match status" value="1"/>
</dbReference>
<dbReference type="RefSeq" id="WP_219873030.1">
    <property type="nucleotide sequence ID" value="NZ_JAHZIJ010000008.1"/>
</dbReference>